<reference evidence="1 2" key="1">
    <citation type="journal article" date="2020" name="Nat. Food">
        <title>A phased Vanilla planifolia genome enables genetic improvement of flavour and production.</title>
        <authorList>
            <person name="Hasing T."/>
            <person name="Tang H."/>
            <person name="Brym M."/>
            <person name="Khazi F."/>
            <person name="Huang T."/>
            <person name="Chambers A.H."/>
        </authorList>
    </citation>
    <scope>NUCLEOTIDE SEQUENCE [LARGE SCALE GENOMIC DNA]</scope>
    <source>
        <tissue evidence="1">Leaf</tissue>
    </source>
</reference>
<comment type="caution">
    <text evidence="1">The sequence shown here is derived from an EMBL/GenBank/DDBJ whole genome shotgun (WGS) entry which is preliminary data.</text>
</comment>
<sequence length="79" mass="8246">MKKAGILVASSVAAAAASSSASLSSAHERCATLPFECKDCSSSIVKEAESGSGREESIGRFAPRFDGLRFIETLVTAHR</sequence>
<dbReference type="AlphaFoldDB" id="A0A835Q3V2"/>
<dbReference type="OrthoDB" id="1936495at2759"/>
<evidence type="ECO:0000313" key="2">
    <source>
        <dbReference type="Proteomes" id="UP000639772"/>
    </source>
</evidence>
<proteinExistence type="predicted"/>
<dbReference type="PANTHER" id="PTHR34683">
    <property type="entry name" value="EXPRESSED PROTEIN-RELATED"/>
    <property type="match status" value="1"/>
</dbReference>
<name>A0A835Q3V2_VANPL</name>
<evidence type="ECO:0000313" key="1">
    <source>
        <dbReference type="EMBL" id="KAG0462063.1"/>
    </source>
</evidence>
<dbReference type="EMBL" id="JADCNM010000011">
    <property type="protein sequence ID" value="KAG0462063.1"/>
    <property type="molecule type" value="Genomic_DNA"/>
</dbReference>
<protein>
    <submittedName>
        <fullName evidence="1">Uncharacterized protein</fullName>
    </submittedName>
</protein>
<dbReference type="PANTHER" id="PTHR34683:SF2">
    <property type="entry name" value="EXPRESSED PROTEIN"/>
    <property type="match status" value="1"/>
</dbReference>
<accession>A0A835Q3V2</accession>
<gene>
    <name evidence="1" type="ORF">HPP92_020539</name>
</gene>
<organism evidence="1 2">
    <name type="scientific">Vanilla planifolia</name>
    <name type="common">Vanilla</name>
    <dbReference type="NCBI Taxonomy" id="51239"/>
    <lineage>
        <taxon>Eukaryota</taxon>
        <taxon>Viridiplantae</taxon>
        <taxon>Streptophyta</taxon>
        <taxon>Embryophyta</taxon>
        <taxon>Tracheophyta</taxon>
        <taxon>Spermatophyta</taxon>
        <taxon>Magnoliopsida</taxon>
        <taxon>Liliopsida</taxon>
        <taxon>Asparagales</taxon>
        <taxon>Orchidaceae</taxon>
        <taxon>Vanilloideae</taxon>
        <taxon>Vanilleae</taxon>
        <taxon>Vanilla</taxon>
    </lineage>
</organism>
<dbReference type="Proteomes" id="UP000639772">
    <property type="component" value="Chromosome 11"/>
</dbReference>